<evidence type="ECO:0000313" key="3">
    <source>
        <dbReference type="EMBL" id="MDT8842665.1"/>
    </source>
</evidence>
<gene>
    <name evidence="2" type="ORF">OI25_7246</name>
    <name evidence="3" type="ORF">ParKJ_35085</name>
</gene>
<dbReference type="Proteomes" id="UP001246473">
    <property type="component" value="Unassembled WGS sequence"/>
</dbReference>
<reference evidence="3" key="2">
    <citation type="submission" date="2022-08" db="EMBL/GenBank/DDBJ databases">
        <authorList>
            <person name="Kim S.-J."/>
        </authorList>
    </citation>
    <scope>NUCLEOTIDE SEQUENCE</scope>
    <source>
        <strain evidence="3">KJ</strain>
    </source>
</reference>
<organism evidence="3 5">
    <name type="scientific">Paraburkholderia fungorum</name>
    <dbReference type="NCBI Taxonomy" id="134537"/>
    <lineage>
        <taxon>Bacteria</taxon>
        <taxon>Pseudomonadati</taxon>
        <taxon>Pseudomonadota</taxon>
        <taxon>Betaproteobacteria</taxon>
        <taxon>Burkholderiales</taxon>
        <taxon>Burkholderiaceae</taxon>
        <taxon>Paraburkholderia</taxon>
    </lineage>
</organism>
<accession>A0AAP5QFD8</accession>
<sequence length="92" mass="9764">MKKAAYLLNITSAVAAFIAALLWFLSTRVEVEHVDPPADENGLIGASLSIQYDNGKLVDPFATGMKQARWNRWAASAASIAALCQGLAAMLG</sequence>
<proteinExistence type="predicted"/>
<protein>
    <submittedName>
        <fullName evidence="3">Uncharacterized protein</fullName>
    </submittedName>
</protein>
<dbReference type="EMBL" id="CP010025">
    <property type="protein sequence ID" value="AJZ57085.1"/>
    <property type="molecule type" value="Genomic_DNA"/>
</dbReference>
<evidence type="ECO:0000256" key="1">
    <source>
        <dbReference type="SAM" id="Phobius"/>
    </source>
</evidence>
<reference evidence="2 4" key="1">
    <citation type="journal article" date="2015" name="Genome Announc.">
        <title>Complete genome sequences for 59 burkholderia isolates, both pathogenic and near neighbor.</title>
        <authorList>
            <person name="Johnson S.L."/>
            <person name="Bishop-Lilly K.A."/>
            <person name="Ladner J.T."/>
            <person name="Daligault H.E."/>
            <person name="Davenport K.W."/>
            <person name="Jaissle J."/>
            <person name="Frey K.G."/>
            <person name="Koroleva G.I."/>
            <person name="Bruce D.C."/>
            <person name="Coyne S.R."/>
            <person name="Broomall S.M."/>
            <person name="Li P.E."/>
            <person name="Teshima H."/>
            <person name="Gibbons H.S."/>
            <person name="Palacios G.F."/>
            <person name="Rosenzweig C.N."/>
            <person name="Redden C.L."/>
            <person name="Xu Y."/>
            <person name="Minogue T.D."/>
            <person name="Chain P.S."/>
        </authorList>
    </citation>
    <scope>NUCLEOTIDE SEQUENCE [LARGE SCALE GENOMIC DNA]</scope>
    <source>
        <strain evidence="2 4">ATCC BAA-463</strain>
    </source>
</reference>
<dbReference type="KEGG" id="bfn:OI25_7246"/>
<name>A0AAP5QFD8_9BURK</name>
<dbReference type="EMBL" id="JANSLM010000018">
    <property type="protein sequence ID" value="MDT8842665.1"/>
    <property type="molecule type" value="Genomic_DNA"/>
</dbReference>
<keyword evidence="1" id="KW-0472">Membrane</keyword>
<evidence type="ECO:0000313" key="5">
    <source>
        <dbReference type="Proteomes" id="UP001246473"/>
    </source>
</evidence>
<dbReference type="GeneID" id="66513581"/>
<dbReference type="RefSeq" id="WP_046564699.1">
    <property type="nucleotide sequence ID" value="NZ_CP010025.1"/>
</dbReference>
<dbReference type="Proteomes" id="UP000032614">
    <property type="component" value="Chromosome 3"/>
</dbReference>
<feature type="transmembrane region" description="Helical" evidence="1">
    <location>
        <begin position="6"/>
        <end position="25"/>
    </location>
</feature>
<keyword evidence="1" id="KW-0812">Transmembrane</keyword>
<evidence type="ECO:0000313" key="4">
    <source>
        <dbReference type="Proteomes" id="UP000032614"/>
    </source>
</evidence>
<evidence type="ECO:0000313" key="2">
    <source>
        <dbReference type="EMBL" id="AJZ57085.1"/>
    </source>
</evidence>
<dbReference type="AlphaFoldDB" id="A0AAP5QFD8"/>
<keyword evidence="1" id="KW-1133">Transmembrane helix</keyword>